<dbReference type="Proteomes" id="UP001165080">
    <property type="component" value="Unassembled WGS sequence"/>
</dbReference>
<proteinExistence type="predicted"/>
<reference evidence="1 2" key="1">
    <citation type="journal article" date="2023" name="Commun. Biol.">
        <title>Reorganization of the ancestral sex-determining regions during the evolution of trioecy in Pleodorina starrii.</title>
        <authorList>
            <person name="Takahashi K."/>
            <person name="Suzuki S."/>
            <person name="Kawai-Toyooka H."/>
            <person name="Yamamoto K."/>
            <person name="Hamaji T."/>
            <person name="Ootsuki R."/>
            <person name="Yamaguchi H."/>
            <person name="Kawachi M."/>
            <person name="Higashiyama T."/>
            <person name="Nozaki H."/>
        </authorList>
    </citation>
    <scope>NUCLEOTIDE SEQUENCE [LARGE SCALE GENOMIC DNA]</scope>
    <source>
        <strain evidence="1 2">NIES-4479</strain>
    </source>
</reference>
<protein>
    <submittedName>
        <fullName evidence="1">Uncharacterized protein</fullName>
    </submittedName>
</protein>
<sequence length="118" mass="12314">MRLIKGTRGQHGVAGAKLHGVRGRRLWGCADAGHHTPVRAAPWRFRRGLRVTMTCAAPQGRRGGAPGWHRPNGAVGAAAAAEAAAVAALGGPLPATRPPHRMLLCLSPNNLLCVRIGD</sequence>
<evidence type="ECO:0000313" key="2">
    <source>
        <dbReference type="Proteomes" id="UP001165080"/>
    </source>
</evidence>
<dbReference type="AlphaFoldDB" id="A0A9W6BCB7"/>
<name>A0A9W6BCB7_9CHLO</name>
<gene>
    <name evidence="1" type="primary">PLESTBF000102</name>
    <name evidence="1" type="ORF">PLESTB_000186000</name>
</gene>
<keyword evidence="2" id="KW-1185">Reference proteome</keyword>
<accession>A0A9W6BCB7</accession>
<organism evidence="1 2">
    <name type="scientific">Pleodorina starrii</name>
    <dbReference type="NCBI Taxonomy" id="330485"/>
    <lineage>
        <taxon>Eukaryota</taxon>
        <taxon>Viridiplantae</taxon>
        <taxon>Chlorophyta</taxon>
        <taxon>core chlorophytes</taxon>
        <taxon>Chlorophyceae</taxon>
        <taxon>CS clade</taxon>
        <taxon>Chlamydomonadales</taxon>
        <taxon>Volvocaceae</taxon>
        <taxon>Pleodorina</taxon>
    </lineage>
</organism>
<evidence type="ECO:0000313" key="1">
    <source>
        <dbReference type="EMBL" id="GLC49133.1"/>
    </source>
</evidence>
<dbReference type="EMBL" id="BRXU01000002">
    <property type="protein sequence ID" value="GLC49133.1"/>
    <property type="molecule type" value="Genomic_DNA"/>
</dbReference>
<comment type="caution">
    <text evidence="1">The sequence shown here is derived from an EMBL/GenBank/DDBJ whole genome shotgun (WGS) entry which is preliminary data.</text>
</comment>